<evidence type="ECO:0000256" key="5">
    <source>
        <dbReference type="SAM" id="SignalP"/>
    </source>
</evidence>
<evidence type="ECO:0000256" key="3">
    <source>
        <dbReference type="ARBA" id="ARBA00023004"/>
    </source>
</evidence>
<proteinExistence type="predicted"/>
<dbReference type="AlphaFoldDB" id="A0A6L3ZLZ7"/>
<dbReference type="OrthoDB" id="679921at2"/>
<dbReference type="Gene3D" id="1.10.760.10">
    <property type="entry name" value="Cytochrome c-like domain"/>
    <property type="match status" value="1"/>
</dbReference>
<dbReference type="GO" id="GO:0046872">
    <property type="term" value="F:metal ion binding"/>
    <property type="evidence" value="ECO:0007669"/>
    <property type="project" value="UniProtKB-KW"/>
</dbReference>
<feature type="chain" id="PRO_5026968495" evidence="5">
    <location>
        <begin position="24"/>
        <end position="112"/>
    </location>
</feature>
<keyword evidence="2 4" id="KW-0479">Metal-binding</keyword>
<keyword evidence="8" id="KW-1185">Reference proteome</keyword>
<dbReference type="EMBL" id="WBVQ01000001">
    <property type="protein sequence ID" value="KAB2818190.1"/>
    <property type="molecule type" value="Genomic_DNA"/>
</dbReference>
<dbReference type="GO" id="GO:0020037">
    <property type="term" value="F:heme binding"/>
    <property type="evidence" value="ECO:0007669"/>
    <property type="project" value="InterPro"/>
</dbReference>
<sequence>MKVIKYGVVLSIAFLASCGSAQLASPTTSDVERVSTANPDLTLAELTKGYELYSANCNKCHGLEDPKAYTEEEWRRLVPAMVPKANRKGSTLTPSDENLILQYVLAMGPHAK</sequence>
<dbReference type="SUPFAM" id="SSF46626">
    <property type="entry name" value="Cytochrome c"/>
    <property type="match status" value="1"/>
</dbReference>
<organism evidence="7 8">
    <name type="scientific">Phaeocystidibacter marisrubri</name>
    <dbReference type="NCBI Taxonomy" id="1577780"/>
    <lineage>
        <taxon>Bacteria</taxon>
        <taxon>Pseudomonadati</taxon>
        <taxon>Bacteroidota</taxon>
        <taxon>Flavobacteriia</taxon>
        <taxon>Flavobacteriales</taxon>
        <taxon>Phaeocystidibacteraceae</taxon>
        <taxon>Phaeocystidibacter</taxon>
    </lineage>
</organism>
<dbReference type="InterPro" id="IPR009056">
    <property type="entry name" value="Cyt_c-like_dom"/>
</dbReference>
<accession>A0A6L3ZLZ7</accession>
<evidence type="ECO:0000259" key="6">
    <source>
        <dbReference type="PROSITE" id="PS51007"/>
    </source>
</evidence>
<name>A0A6L3ZLZ7_9FLAO</name>
<evidence type="ECO:0000256" key="1">
    <source>
        <dbReference type="ARBA" id="ARBA00022617"/>
    </source>
</evidence>
<evidence type="ECO:0000256" key="4">
    <source>
        <dbReference type="PROSITE-ProRule" id="PRU00433"/>
    </source>
</evidence>
<feature type="domain" description="Cytochrome c" evidence="6">
    <location>
        <begin position="44"/>
        <end position="112"/>
    </location>
</feature>
<evidence type="ECO:0000313" key="8">
    <source>
        <dbReference type="Proteomes" id="UP000484164"/>
    </source>
</evidence>
<evidence type="ECO:0000313" key="7">
    <source>
        <dbReference type="EMBL" id="KAB2818190.1"/>
    </source>
</evidence>
<comment type="caution">
    <text evidence="7">The sequence shown here is derived from an EMBL/GenBank/DDBJ whole genome shotgun (WGS) entry which is preliminary data.</text>
</comment>
<dbReference type="Proteomes" id="UP000484164">
    <property type="component" value="Unassembled WGS sequence"/>
</dbReference>
<keyword evidence="1 4" id="KW-0349">Heme</keyword>
<dbReference type="PROSITE" id="PS51007">
    <property type="entry name" value="CYTC"/>
    <property type="match status" value="1"/>
</dbReference>
<keyword evidence="5" id="KW-0732">Signal</keyword>
<keyword evidence="3 4" id="KW-0408">Iron</keyword>
<dbReference type="RefSeq" id="WP_151692878.1">
    <property type="nucleotide sequence ID" value="NZ_BMGX01000002.1"/>
</dbReference>
<protein>
    <submittedName>
        <fullName evidence="7">Cytochrome c</fullName>
    </submittedName>
</protein>
<gene>
    <name evidence="7" type="ORF">F8C82_07255</name>
</gene>
<reference evidence="7 8" key="1">
    <citation type="submission" date="2019-10" db="EMBL/GenBank/DDBJ databases">
        <title>Genome sequence of Phaeocystidibacter marisrubri JCM30614 (type strain).</title>
        <authorList>
            <person name="Bowman J.P."/>
        </authorList>
    </citation>
    <scope>NUCLEOTIDE SEQUENCE [LARGE SCALE GENOMIC DNA]</scope>
    <source>
        <strain evidence="7 8">JCM 30614</strain>
    </source>
</reference>
<dbReference type="InterPro" id="IPR036909">
    <property type="entry name" value="Cyt_c-like_dom_sf"/>
</dbReference>
<dbReference type="PROSITE" id="PS51257">
    <property type="entry name" value="PROKAR_LIPOPROTEIN"/>
    <property type="match status" value="1"/>
</dbReference>
<dbReference type="GO" id="GO:0009055">
    <property type="term" value="F:electron transfer activity"/>
    <property type="evidence" value="ECO:0007669"/>
    <property type="project" value="InterPro"/>
</dbReference>
<evidence type="ECO:0000256" key="2">
    <source>
        <dbReference type="ARBA" id="ARBA00022723"/>
    </source>
</evidence>
<feature type="signal peptide" evidence="5">
    <location>
        <begin position="1"/>
        <end position="23"/>
    </location>
</feature>